<dbReference type="Gene3D" id="3.40.50.1000">
    <property type="entry name" value="HAD superfamily/HAD-like"/>
    <property type="match status" value="1"/>
</dbReference>
<evidence type="ECO:0000256" key="1">
    <source>
        <dbReference type="ARBA" id="ARBA00000500"/>
    </source>
</evidence>
<dbReference type="Gene3D" id="3.30.70.1020">
    <property type="entry name" value="Trehalose-6-phosphate phosphatase related protein, domain 2"/>
    <property type="match status" value="1"/>
</dbReference>
<evidence type="ECO:0000256" key="3">
    <source>
        <dbReference type="ARBA" id="ARBA00008770"/>
    </source>
</evidence>
<comment type="pathway">
    <text evidence="2 6">Glycan biosynthesis; trehalose biosynthesis.</text>
</comment>
<evidence type="ECO:0000256" key="6">
    <source>
        <dbReference type="RuleBase" id="RU361117"/>
    </source>
</evidence>
<evidence type="ECO:0000313" key="7">
    <source>
        <dbReference type="EMBL" id="XAY08313.1"/>
    </source>
</evidence>
<dbReference type="Pfam" id="PF02358">
    <property type="entry name" value="Trehalose_PPase"/>
    <property type="match status" value="1"/>
</dbReference>
<dbReference type="RefSeq" id="WP_354699496.1">
    <property type="nucleotide sequence ID" value="NZ_CP114014.1"/>
</dbReference>
<keyword evidence="4 6" id="KW-0378">Hydrolase</keyword>
<comment type="cofactor">
    <cofactor evidence="6">
        <name>Mg(2+)</name>
        <dbReference type="ChEBI" id="CHEBI:18420"/>
    </cofactor>
</comment>
<dbReference type="EMBL" id="CP114014">
    <property type="protein sequence ID" value="XAY08313.1"/>
    <property type="molecule type" value="Genomic_DNA"/>
</dbReference>
<gene>
    <name evidence="7" type="ORF">DSM112329_05213</name>
</gene>
<sequence>MAATPLHDALAPLLADPSAAAVLLDVDGTLAPIVRHADDAHVPESTRRPLIAVARRYGFVACVSGRRAAIARRIVSLGSITYVGNHGSEVLVGGASEVVVDAEVAEWTDRVRAFAAVELDREDVRRTRVRGEDKHAIAAFHWRGAPDEAAAEAVAEAVAARALEAGFAVHHGRKVIEVRPPVTMDKGIGIERQLQGRGMKVALYAGDDKTDCDAFAGLRRLVAAGELGAAVCVGVRSDETPAELEQDADLLVDGPAGVRELLNALAAAE</sequence>
<dbReference type="InterPro" id="IPR023214">
    <property type="entry name" value="HAD_sf"/>
</dbReference>
<evidence type="ECO:0000256" key="4">
    <source>
        <dbReference type="ARBA" id="ARBA00022801"/>
    </source>
</evidence>
<dbReference type="PANTHER" id="PTHR43768">
    <property type="entry name" value="TREHALOSE 6-PHOSPHATE PHOSPHATASE"/>
    <property type="match status" value="1"/>
</dbReference>
<dbReference type="SUPFAM" id="SSF56784">
    <property type="entry name" value="HAD-like"/>
    <property type="match status" value="1"/>
</dbReference>
<dbReference type="AlphaFoldDB" id="A0AAU7B350"/>
<dbReference type="KEGG" id="parq:DSM112329_05213"/>
<dbReference type="GO" id="GO:0005992">
    <property type="term" value="P:trehalose biosynthetic process"/>
    <property type="evidence" value="ECO:0007669"/>
    <property type="project" value="InterPro"/>
</dbReference>
<dbReference type="InterPro" id="IPR003337">
    <property type="entry name" value="Trehalose_PPase"/>
</dbReference>
<protein>
    <recommendedName>
        <fullName evidence="6">Trehalose 6-phosphate phosphatase</fullName>
        <ecNumber evidence="6">3.1.3.12</ecNumber>
    </recommendedName>
</protein>
<comment type="catalytic activity">
    <reaction evidence="1 6">
        <text>alpha,alpha-trehalose 6-phosphate + H2O = alpha,alpha-trehalose + phosphate</text>
        <dbReference type="Rhea" id="RHEA:23420"/>
        <dbReference type="ChEBI" id="CHEBI:15377"/>
        <dbReference type="ChEBI" id="CHEBI:16551"/>
        <dbReference type="ChEBI" id="CHEBI:43474"/>
        <dbReference type="ChEBI" id="CHEBI:58429"/>
        <dbReference type="EC" id="3.1.3.12"/>
    </reaction>
</comment>
<reference evidence="7" key="1">
    <citation type="submission" date="2022-12" db="EMBL/GenBank/DDBJ databases">
        <title>Paraconexibacter alkalitolerans sp. nov. and Baekduia alba sp. nov., isolated from soil and emended description of the genera Paraconexibacter (Chun et al., 2020) and Baekduia (An et al., 2020).</title>
        <authorList>
            <person name="Vieira S."/>
            <person name="Huber K.J."/>
            <person name="Geppert A."/>
            <person name="Wolf J."/>
            <person name="Neumann-Schaal M."/>
            <person name="Muesken M."/>
            <person name="Overmann J."/>
        </authorList>
    </citation>
    <scope>NUCLEOTIDE SEQUENCE</scope>
    <source>
        <strain evidence="7">AEG42_29</strain>
    </source>
</reference>
<dbReference type="PANTHER" id="PTHR43768:SF3">
    <property type="entry name" value="TREHALOSE 6-PHOSPHATE PHOSPHATASE"/>
    <property type="match status" value="1"/>
</dbReference>
<keyword evidence="6" id="KW-0460">Magnesium</keyword>
<proteinExistence type="inferred from homology"/>
<dbReference type="EC" id="3.1.3.12" evidence="6"/>
<name>A0AAU7B350_9ACTN</name>
<keyword evidence="6" id="KW-0479">Metal-binding</keyword>
<evidence type="ECO:0000256" key="5">
    <source>
        <dbReference type="ARBA" id="ARBA00024179"/>
    </source>
</evidence>
<dbReference type="InterPro" id="IPR006379">
    <property type="entry name" value="HAD-SF_hydro_IIB"/>
</dbReference>
<accession>A0AAU7B350</accession>
<dbReference type="NCBIfam" id="TIGR00685">
    <property type="entry name" value="T6PP"/>
    <property type="match status" value="1"/>
</dbReference>
<dbReference type="NCBIfam" id="TIGR01484">
    <property type="entry name" value="HAD-SF-IIB"/>
    <property type="match status" value="1"/>
</dbReference>
<dbReference type="InterPro" id="IPR044651">
    <property type="entry name" value="OTSB-like"/>
</dbReference>
<dbReference type="GO" id="GO:0004805">
    <property type="term" value="F:trehalose-phosphatase activity"/>
    <property type="evidence" value="ECO:0007669"/>
    <property type="project" value="UniProtKB-EC"/>
</dbReference>
<comment type="similarity">
    <text evidence="3 6">Belongs to the trehalose phosphatase family.</text>
</comment>
<dbReference type="InterPro" id="IPR036412">
    <property type="entry name" value="HAD-like_sf"/>
</dbReference>
<evidence type="ECO:0000256" key="2">
    <source>
        <dbReference type="ARBA" id="ARBA00005199"/>
    </source>
</evidence>
<comment type="function">
    <text evidence="5 6">Removes the phosphate from trehalose 6-phosphate to produce free trehalose.</text>
</comment>
<organism evidence="7">
    <name type="scientific">Paraconexibacter sp. AEG42_29</name>
    <dbReference type="NCBI Taxonomy" id="2997339"/>
    <lineage>
        <taxon>Bacteria</taxon>
        <taxon>Bacillati</taxon>
        <taxon>Actinomycetota</taxon>
        <taxon>Thermoleophilia</taxon>
        <taxon>Solirubrobacterales</taxon>
        <taxon>Paraconexibacteraceae</taxon>
        <taxon>Paraconexibacter</taxon>
    </lineage>
</organism>
<dbReference type="GO" id="GO:0046872">
    <property type="term" value="F:metal ion binding"/>
    <property type="evidence" value="ECO:0007669"/>
    <property type="project" value="UniProtKB-KW"/>
</dbReference>